<keyword evidence="2" id="KW-0813">Transport</keyword>
<evidence type="ECO:0000256" key="8">
    <source>
        <dbReference type="ARBA" id="ARBA00035655"/>
    </source>
</evidence>
<protein>
    <submittedName>
        <fullName evidence="10">Putative membrane protein</fullName>
    </submittedName>
</protein>
<evidence type="ECO:0000256" key="1">
    <source>
        <dbReference type="ARBA" id="ARBA00004429"/>
    </source>
</evidence>
<dbReference type="PANTHER" id="PTHR30574:SF1">
    <property type="entry name" value="SULPHUR TRANSPORT DOMAIN-CONTAINING PROTEIN"/>
    <property type="match status" value="1"/>
</dbReference>
<feature type="transmembrane region" description="Helical" evidence="9">
    <location>
        <begin position="84"/>
        <end position="103"/>
    </location>
</feature>
<dbReference type="GO" id="GO:0005886">
    <property type="term" value="C:plasma membrane"/>
    <property type="evidence" value="ECO:0007669"/>
    <property type="project" value="UniProtKB-SubCell"/>
</dbReference>
<organism evidence="10 11">
    <name type="scientific">Acetobacterium woodii (strain ATCC 29683 / DSM 1030 / JCM 2381 / KCTC 1655 / WB1)</name>
    <dbReference type="NCBI Taxonomy" id="931626"/>
    <lineage>
        <taxon>Bacteria</taxon>
        <taxon>Bacillati</taxon>
        <taxon>Bacillota</taxon>
        <taxon>Clostridia</taxon>
        <taxon>Eubacteriales</taxon>
        <taxon>Eubacteriaceae</taxon>
        <taxon>Acetobacterium</taxon>
    </lineage>
</organism>
<keyword evidence="7 9" id="KW-0472">Membrane</keyword>
<reference evidence="11" key="1">
    <citation type="submission" date="2011-07" db="EMBL/GenBank/DDBJ databases">
        <title>Complete genome sequence of Acetobacterium woodii.</title>
        <authorList>
            <person name="Poehlein A."/>
            <person name="Schmidt S."/>
            <person name="Kaster A.-K."/>
            <person name="Goenrich M."/>
            <person name="Vollmers J."/>
            <person name="Thuermer A."/>
            <person name="Gottschalk G."/>
            <person name="Thauer R.K."/>
            <person name="Daniel R."/>
            <person name="Mueller V."/>
        </authorList>
    </citation>
    <scope>NUCLEOTIDE SEQUENCE [LARGE SCALE GENOMIC DNA]</scope>
    <source>
        <strain evidence="11">ATCC 29683 / DSM 1030 / JCM 2381 / KCTC 1655 / WB1</strain>
    </source>
</reference>
<gene>
    <name evidence="10" type="ordered locus">Awo_c22430</name>
</gene>
<evidence type="ECO:0000256" key="5">
    <source>
        <dbReference type="ARBA" id="ARBA00022692"/>
    </source>
</evidence>
<dbReference type="KEGG" id="awo:Awo_c22430"/>
<dbReference type="eggNOG" id="COG2391">
    <property type="taxonomic scope" value="Bacteria"/>
</dbReference>
<evidence type="ECO:0000313" key="10">
    <source>
        <dbReference type="EMBL" id="AFA49017.1"/>
    </source>
</evidence>
<feature type="transmembrane region" description="Helical" evidence="9">
    <location>
        <begin position="115"/>
        <end position="142"/>
    </location>
</feature>
<keyword evidence="4" id="KW-0997">Cell inner membrane</keyword>
<comment type="subcellular location">
    <subcellularLocation>
        <location evidence="1">Cell inner membrane</location>
        <topology evidence="1">Multi-pass membrane protein</topology>
    </subcellularLocation>
</comment>
<dbReference type="EMBL" id="CP002987">
    <property type="protein sequence ID" value="AFA49017.1"/>
    <property type="molecule type" value="Genomic_DNA"/>
</dbReference>
<dbReference type="STRING" id="931626.Awo_c22430"/>
<keyword evidence="6 9" id="KW-1133">Transmembrane helix</keyword>
<dbReference type="Pfam" id="PF04143">
    <property type="entry name" value="Sulf_transp"/>
    <property type="match status" value="1"/>
</dbReference>
<dbReference type="OrthoDB" id="9794165at2"/>
<dbReference type="InterPro" id="IPR007272">
    <property type="entry name" value="Sulf_transp_TsuA/YedE"/>
</dbReference>
<feature type="transmembrane region" description="Helical" evidence="9">
    <location>
        <begin position="148"/>
        <end position="169"/>
    </location>
</feature>
<evidence type="ECO:0000256" key="2">
    <source>
        <dbReference type="ARBA" id="ARBA00022448"/>
    </source>
</evidence>
<dbReference type="HOGENOM" id="CLU_041737_3_0_9"/>
<keyword evidence="3" id="KW-1003">Cell membrane</keyword>
<evidence type="ECO:0000256" key="4">
    <source>
        <dbReference type="ARBA" id="ARBA00022519"/>
    </source>
</evidence>
<dbReference type="AlphaFoldDB" id="H6LC69"/>
<comment type="similarity">
    <text evidence="8">Belongs to the TsuA/YedE (TC 9.B.102) family.</text>
</comment>
<evidence type="ECO:0000313" key="11">
    <source>
        <dbReference type="Proteomes" id="UP000007177"/>
    </source>
</evidence>
<accession>H6LC69</accession>
<evidence type="ECO:0000256" key="6">
    <source>
        <dbReference type="ARBA" id="ARBA00022989"/>
    </source>
</evidence>
<name>H6LC69_ACEWD</name>
<evidence type="ECO:0000256" key="3">
    <source>
        <dbReference type="ARBA" id="ARBA00022475"/>
    </source>
</evidence>
<sequence>MKNSKKFEDYFKDAWPYVVGAVLLSIMQIITLIITRQPWGITSAFAYWGLRLVELLGWSPYSGIRIENTQFFYTQWFLDDPVTVRNTAIILGATLAALLASQFRIKKIKSKKQVLVAAIGGLLMGYGSSIASGCNIGAFYSGIASMSLSGWIFGVFLFIGAIIGGKILIRFFM</sequence>
<dbReference type="Proteomes" id="UP000007177">
    <property type="component" value="Chromosome"/>
</dbReference>
<evidence type="ECO:0000256" key="7">
    <source>
        <dbReference type="ARBA" id="ARBA00023136"/>
    </source>
</evidence>
<dbReference type="PANTHER" id="PTHR30574">
    <property type="entry name" value="INNER MEMBRANE PROTEIN YEDE"/>
    <property type="match status" value="1"/>
</dbReference>
<evidence type="ECO:0000256" key="9">
    <source>
        <dbReference type="SAM" id="Phobius"/>
    </source>
</evidence>
<keyword evidence="11" id="KW-1185">Reference proteome</keyword>
<reference evidence="10 11" key="2">
    <citation type="journal article" date="2012" name="PLoS ONE">
        <title>An ancient pathway combining carbon dioxide fixation with the generation and utilization of a sodium ion gradient for ATP synthesis.</title>
        <authorList>
            <person name="Poehlein A."/>
            <person name="Schmidt S."/>
            <person name="Kaster A.K."/>
            <person name="Goenrich M."/>
            <person name="Vollmers J."/>
            <person name="Thurmer A."/>
            <person name="Bertsch J."/>
            <person name="Schuchmann K."/>
            <person name="Voigt B."/>
            <person name="Hecker M."/>
            <person name="Daniel R."/>
            <person name="Thauer R.K."/>
            <person name="Gottschalk G."/>
            <person name="Muller V."/>
        </authorList>
    </citation>
    <scope>NUCLEOTIDE SEQUENCE [LARGE SCALE GENOMIC DNA]</scope>
    <source>
        <strain evidence="11">ATCC 29683 / DSM 1030 / JCM 2381 / KCTC 1655 / WB1</strain>
    </source>
</reference>
<feature type="transmembrane region" description="Helical" evidence="9">
    <location>
        <begin position="14"/>
        <end position="33"/>
    </location>
</feature>
<keyword evidence="5 9" id="KW-0812">Transmembrane</keyword>
<proteinExistence type="inferred from homology"/>